<dbReference type="Proteomes" id="UP001212326">
    <property type="component" value="Chromosome"/>
</dbReference>
<name>A0ABY7NUL6_9ACTN</name>
<dbReference type="RefSeq" id="WP_270079863.1">
    <property type="nucleotide sequence ID" value="NZ_CP115300.1"/>
</dbReference>
<keyword evidence="2" id="KW-1185">Reference proteome</keyword>
<evidence type="ECO:0000313" key="1">
    <source>
        <dbReference type="EMBL" id="WBO61910.1"/>
    </source>
</evidence>
<dbReference type="EMBL" id="CP115300">
    <property type="protein sequence ID" value="WBO61910.1"/>
    <property type="molecule type" value="Genomic_DNA"/>
</dbReference>
<reference evidence="1 2" key="1">
    <citation type="submission" date="2022-12" db="EMBL/GenBank/DDBJ databases">
        <authorList>
            <person name="Mo P."/>
        </authorList>
    </citation>
    <scope>NUCLEOTIDE SEQUENCE [LARGE SCALE GENOMIC DNA]</scope>
    <source>
        <strain evidence="1 2">HUAS 2-6</strain>
    </source>
</reference>
<gene>
    <name evidence="1" type="ORF">O1G22_03180</name>
</gene>
<organism evidence="1 2">
    <name type="scientific">Streptomyces camelliae</name>
    <dbReference type="NCBI Taxonomy" id="3004093"/>
    <lineage>
        <taxon>Bacteria</taxon>
        <taxon>Bacillati</taxon>
        <taxon>Actinomycetota</taxon>
        <taxon>Actinomycetes</taxon>
        <taxon>Kitasatosporales</taxon>
        <taxon>Streptomycetaceae</taxon>
        <taxon>Streptomyces</taxon>
    </lineage>
</organism>
<proteinExistence type="predicted"/>
<protein>
    <submittedName>
        <fullName evidence="1">Uncharacterized protein</fullName>
    </submittedName>
</protein>
<sequence>MRRTDITRDDGTWTGLSVEVEAGRRPGLCLFSAGRRLLLAQQSCPVLLTVVDEDFCGVEFWRTDAYRSPLPPLRAETGRTLAGRPDRWAHRFVQHLLDAPGSPLHDGRWLLSPESPLLRWNHSRRPEAEFWASMLIEGHPDGYIDWFVHSGSWEILPLRPMPDADDSRVKAYRKQARDGTLPPVLLWWVSGLDCHLLLDGHARLAAAIAESAVPPLLHLHRTAPSDEVAAGTEQAVRRYETELARFTELRAAHGHAVPDGAAIAGPDLARRLRDLHTAQRPSWAWPLPGGEEQWRCVAREVTAGRWSGGGGTSG</sequence>
<accession>A0ABY7NUL6</accession>
<evidence type="ECO:0000313" key="2">
    <source>
        <dbReference type="Proteomes" id="UP001212326"/>
    </source>
</evidence>